<sequence>MDAELRFFIDRGIGSRLVPGGLRDAGWALTTMDERYGSTRSQSVTDVEWITEATSRGEILICKDRAIAKRPLEAEAIRLHAARVLVIASAQLTGSEMLRRLIANESAIGRAARNSGPFVLGVDVAKLHRIQLR</sequence>
<evidence type="ECO:0000259" key="1">
    <source>
        <dbReference type="Pfam" id="PF18478"/>
    </source>
</evidence>
<feature type="domain" description="VapC45 PIN like" evidence="1">
    <location>
        <begin position="6"/>
        <end position="89"/>
    </location>
</feature>
<proteinExistence type="predicted"/>
<dbReference type="OrthoDB" id="5116334at2"/>
<name>A0A506Y886_9MICO</name>
<organism evidence="2 3">
    <name type="scientific">Schumannella soli</name>
    <dbReference type="NCBI Taxonomy" id="2590779"/>
    <lineage>
        <taxon>Bacteria</taxon>
        <taxon>Bacillati</taxon>
        <taxon>Actinomycetota</taxon>
        <taxon>Actinomycetes</taxon>
        <taxon>Micrococcales</taxon>
        <taxon>Microbacteriaceae</taxon>
        <taxon>Schumannella</taxon>
    </lineage>
</organism>
<keyword evidence="3" id="KW-1185">Reference proteome</keyword>
<dbReference type="Proteomes" id="UP000316252">
    <property type="component" value="Unassembled WGS sequence"/>
</dbReference>
<dbReference type="EMBL" id="VHQG01000001">
    <property type="protein sequence ID" value="TPW77278.1"/>
    <property type="molecule type" value="Genomic_DNA"/>
</dbReference>
<dbReference type="AlphaFoldDB" id="A0A506Y886"/>
<gene>
    <name evidence="2" type="ORF">FJ657_00800</name>
</gene>
<protein>
    <recommendedName>
        <fullName evidence="1">VapC45 PIN like domain-containing protein</fullName>
    </recommendedName>
</protein>
<dbReference type="RefSeq" id="WP_141161806.1">
    <property type="nucleotide sequence ID" value="NZ_VHQG01000001.1"/>
</dbReference>
<reference evidence="2 3" key="1">
    <citation type="submission" date="2019-06" db="EMBL/GenBank/DDBJ databases">
        <authorList>
            <person name="Li F."/>
        </authorList>
    </citation>
    <scope>NUCLEOTIDE SEQUENCE [LARGE SCALE GENOMIC DNA]</scope>
    <source>
        <strain evidence="2 3">10F1D-1</strain>
    </source>
</reference>
<accession>A0A506Y886</accession>
<dbReference type="Pfam" id="PF18478">
    <property type="entry name" value="PIN_10"/>
    <property type="match status" value="1"/>
</dbReference>
<dbReference type="InterPro" id="IPR041375">
    <property type="entry name" value="VapC45_PIN-like"/>
</dbReference>
<comment type="caution">
    <text evidence="2">The sequence shown here is derived from an EMBL/GenBank/DDBJ whole genome shotgun (WGS) entry which is preliminary data.</text>
</comment>
<evidence type="ECO:0000313" key="2">
    <source>
        <dbReference type="EMBL" id="TPW77278.1"/>
    </source>
</evidence>
<evidence type="ECO:0000313" key="3">
    <source>
        <dbReference type="Proteomes" id="UP000316252"/>
    </source>
</evidence>